<dbReference type="InterPro" id="IPR005119">
    <property type="entry name" value="LysR_subst-bd"/>
</dbReference>
<evidence type="ECO:0000313" key="7">
    <source>
        <dbReference type="Proteomes" id="UP001597277"/>
    </source>
</evidence>
<dbReference type="Pfam" id="PF03466">
    <property type="entry name" value="LysR_substrate"/>
    <property type="match status" value="1"/>
</dbReference>
<evidence type="ECO:0000256" key="3">
    <source>
        <dbReference type="ARBA" id="ARBA00023125"/>
    </source>
</evidence>
<proteinExistence type="inferred from homology"/>
<dbReference type="SUPFAM" id="SSF53850">
    <property type="entry name" value="Periplasmic binding protein-like II"/>
    <property type="match status" value="1"/>
</dbReference>
<evidence type="ECO:0000256" key="4">
    <source>
        <dbReference type="ARBA" id="ARBA00023163"/>
    </source>
</evidence>
<dbReference type="PANTHER" id="PTHR30346:SF0">
    <property type="entry name" value="HCA OPERON TRANSCRIPTIONAL ACTIVATOR HCAR"/>
    <property type="match status" value="1"/>
</dbReference>
<dbReference type="InterPro" id="IPR036390">
    <property type="entry name" value="WH_DNA-bd_sf"/>
</dbReference>
<dbReference type="Proteomes" id="UP001597277">
    <property type="component" value="Unassembled WGS sequence"/>
</dbReference>
<organism evidence="6 7">
    <name type="scientific">Georgenia deserti</name>
    <dbReference type="NCBI Taxonomy" id="2093781"/>
    <lineage>
        <taxon>Bacteria</taxon>
        <taxon>Bacillati</taxon>
        <taxon>Actinomycetota</taxon>
        <taxon>Actinomycetes</taxon>
        <taxon>Micrococcales</taxon>
        <taxon>Bogoriellaceae</taxon>
        <taxon>Georgenia</taxon>
    </lineage>
</organism>
<dbReference type="EMBL" id="JBHUEE010000005">
    <property type="protein sequence ID" value="MFD1718397.1"/>
    <property type="molecule type" value="Genomic_DNA"/>
</dbReference>
<dbReference type="SUPFAM" id="SSF46785">
    <property type="entry name" value="Winged helix' DNA-binding domain"/>
    <property type="match status" value="1"/>
</dbReference>
<feature type="domain" description="HTH lysR-type" evidence="5">
    <location>
        <begin position="5"/>
        <end position="63"/>
    </location>
</feature>
<keyword evidence="2" id="KW-0805">Transcription regulation</keyword>
<dbReference type="PANTHER" id="PTHR30346">
    <property type="entry name" value="TRANSCRIPTIONAL DUAL REGULATOR HCAR-RELATED"/>
    <property type="match status" value="1"/>
</dbReference>
<keyword evidence="3" id="KW-0238">DNA-binding</keyword>
<evidence type="ECO:0000256" key="1">
    <source>
        <dbReference type="ARBA" id="ARBA00009437"/>
    </source>
</evidence>
<dbReference type="Gene3D" id="1.10.10.10">
    <property type="entry name" value="Winged helix-like DNA-binding domain superfamily/Winged helix DNA-binding domain"/>
    <property type="match status" value="1"/>
</dbReference>
<evidence type="ECO:0000313" key="6">
    <source>
        <dbReference type="EMBL" id="MFD1718397.1"/>
    </source>
</evidence>
<name>A0ABW4L5E1_9MICO</name>
<accession>A0ABW4L5E1</accession>
<dbReference type="Gene3D" id="3.40.190.10">
    <property type="entry name" value="Periplasmic binding protein-like II"/>
    <property type="match status" value="2"/>
</dbReference>
<gene>
    <name evidence="6" type="ORF">ACFSE6_11160</name>
</gene>
<reference evidence="7" key="1">
    <citation type="journal article" date="2019" name="Int. J. Syst. Evol. Microbiol.">
        <title>The Global Catalogue of Microorganisms (GCM) 10K type strain sequencing project: providing services to taxonomists for standard genome sequencing and annotation.</title>
        <authorList>
            <consortium name="The Broad Institute Genomics Platform"/>
            <consortium name="The Broad Institute Genome Sequencing Center for Infectious Disease"/>
            <person name="Wu L."/>
            <person name="Ma J."/>
        </authorList>
    </citation>
    <scope>NUCLEOTIDE SEQUENCE [LARGE SCALE GENOMIC DNA]</scope>
    <source>
        <strain evidence="7">JCM 17130</strain>
    </source>
</reference>
<protein>
    <submittedName>
        <fullName evidence="6">LysR family transcriptional regulator</fullName>
    </submittedName>
</protein>
<dbReference type="RefSeq" id="WP_388006607.1">
    <property type="nucleotide sequence ID" value="NZ_JBHUEE010000005.1"/>
</dbReference>
<dbReference type="Pfam" id="PF00126">
    <property type="entry name" value="HTH_1"/>
    <property type="match status" value="1"/>
</dbReference>
<dbReference type="InterPro" id="IPR000847">
    <property type="entry name" value="LysR_HTH_N"/>
</dbReference>
<keyword evidence="4" id="KW-0804">Transcription</keyword>
<evidence type="ECO:0000256" key="2">
    <source>
        <dbReference type="ARBA" id="ARBA00023015"/>
    </source>
</evidence>
<evidence type="ECO:0000259" key="5">
    <source>
        <dbReference type="PROSITE" id="PS50931"/>
    </source>
</evidence>
<comment type="caution">
    <text evidence="6">The sequence shown here is derived from an EMBL/GenBank/DDBJ whole genome shotgun (WGS) entry which is preliminary data.</text>
</comment>
<dbReference type="InterPro" id="IPR036388">
    <property type="entry name" value="WH-like_DNA-bd_sf"/>
</dbReference>
<comment type="similarity">
    <text evidence="1">Belongs to the LysR transcriptional regulatory family.</text>
</comment>
<keyword evidence="7" id="KW-1185">Reference proteome</keyword>
<sequence>MSVPFTLRQLEYFDAVASEGTLAAASERCHVSASALALALDDLERHLDLQLLVRRKGRGVTLTPAGSRVLSMARRLLSGAETLTAEAWQTATSLSGRLRLGCFSTLTPFFVPALLQDFERRHAGLELELVEASAPELHELLLQGRVDAALMYRVDVSAQLVFEPVHRYRPHVLVPEGHPLARRESVQLGELISEPLISLDVDPTRQNTEHLFEALSLRPSVGHTTTSFELVRCLVGRGLGYAVMFQRPASPWSYDGHRVRCLDIADAVPESVVGLARPAGAPRSARHDALLDFLMATARPPVPVE</sequence>
<dbReference type="PROSITE" id="PS50931">
    <property type="entry name" value="HTH_LYSR"/>
    <property type="match status" value="1"/>
</dbReference>